<organism evidence="1 2">
    <name type="scientific">Armillaria gallica</name>
    <name type="common">Bulbous honey fungus</name>
    <name type="synonym">Armillaria bulbosa</name>
    <dbReference type="NCBI Taxonomy" id="47427"/>
    <lineage>
        <taxon>Eukaryota</taxon>
        <taxon>Fungi</taxon>
        <taxon>Dikarya</taxon>
        <taxon>Basidiomycota</taxon>
        <taxon>Agaricomycotina</taxon>
        <taxon>Agaricomycetes</taxon>
        <taxon>Agaricomycetidae</taxon>
        <taxon>Agaricales</taxon>
        <taxon>Marasmiineae</taxon>
        <taxon>Physalacriaceae</taxon>
        <taxon>Armillaria</taxon>
    </lineage>
</organism>
<evidence type="ECO:0000313" key="2">
    <source>
        <dbReference type="Proteomes" id="UP000217790"/>
    </source>
</evidence>
<accession>A0A2H3E3C6</accession>
<sequence length="83" mass="9416">MMSKATIFQWHKLRVCDDLDIQFFTALMAPLMKLTAKLIAESRVMDTRERAFRACIVAGQGSVRICNMPFLSMGTCLRGQTSR</sequence>
<name>A0A2H3E3C6_ARMGA</name>
<dbReference type="InParanoid" id="A0A2H3E3C6"/>
<dbReference type="EMBL" id="KZ293654">
    <property type="protein sequence ID" value="PBK94176.1"/>
    <property type="molecule type" value="Genomic_DNA"/>
</dbReference>
<evidence type="ECO:0000313" key="1">
    <source>
        <dbReference type="EMBL" id="PBK94176.1"/>
    </source>
</evidence>
<dbReference type="Proteomes" id="UP000217790">
    <property type="component" value="Unassembled WGS sequence"/>
</dbReference>
<proteinExistence type="predicted"/>
<protein>
    <submittedName>
        <fullName evidence="1">Uncharacterized protein</fullName>
    </submittedName>
</protein>
<reference evidence="2" key="1">
    <citation type="journal article" date="2017" name="Nat. Ecol. Evol.">
        <title>Genome expansion and lineage-specific genetic innovations in the forest pathogenic fungi Armillaria.</title>
        <authorList>
            <person name="Sipos G."/>
            <person name="Prasanna A.N."/>
            <person name="Walter M.C."/>
            <person name="O'Connor E."/>
            <person name="Balint B."/>
            <person name="Krizsan K."/>
            <person name="Kiss B."/>
            <person name="Hess J."/>
            <person name="Varga T."/>
            <person name="Slot J."/>
            <person name="Riley R."/>
            <person name="Boka B."/>
            <person name="Rigling D."/>
            <person name="Barry K."/>
            <person name="Lee J."/>
            <person name="Mihaltcheva S."/>
            <person name="LaButti K."/>
            <person name="Lipzen A."/>
            <person name="Waldron R."/>
            <person name="Moloney N.M."/>
            <person name="Sperisen C."/>
            <person name="Kredics L."/>
            <person name="Vagvoelgyi C."/>
            <person name="Patrignani A."/>
            <person name="Fitzpatrick D."/>
            <person name="Nagy I."/>
            <person name="Doyle S."/>
            <person name="Anderson J.B."/>
            <person name="Grigoriev I.V."/>
            <person name="Gueldener U."/>
            <person name="Muensterkoetter M."/>
            <person name="Nagy L.G."/>
        </authorList>
    </citation>
    <scope>NUCLEOTIDE SEQUENCE [LARGE SCALE GENOMIC DNA]</scope>
    <source>
        <strain evidence="2">Ar21-2</strain>
    </source>
</reference>
<gene>
    <name evidence="1" type="ORF">ARMGADRAFT_88063</name>
</gene>
<dbReference type="AlphaFoldDB" id="A0A2H3E3C6"/>
<keyword evidence="2" id="KW-1185">Reference proteome</keyword>